<dbReference type="Proteomes" id="UP000238196">
    <property type="component" value="Unassembled WGS sequence"/>
</dbReference>
<gene>
    <name evidence="1" type="ORF">C4K68_21185</name>
</gene>
<dbReference type="AlphaFoldDB" id="A0A2S5KK30"/>
<comment type="caution">
    <text evidence="1">The sequence shown here is derived from an EMBL/GenBank/DDBJ whole genome shotgun (WGS) entry which is preliminary data.</text>
</comment>
<reference evidence="1 2" key="1">
    <citation type="submission" date="2018-02" db="EMBL/GenBank/DDBJ databases">
        <title>novel marine gammaproteobacteria from coastal saline agro ecosystem.</title>
        <authorList>
            <person name="Krishnan R."/>
            <person name="Ramesh Kumar N."/>
        </authorList>
    </citation>
    <scope>NUCLEOTIDE SEQUENCE [LARGE SCALE GENOMIC DNA]</scope>
    <source>
        <strain evidence="1 2">228</strain>
    </source>
</reference>
<proteinExistence type="predicted"/>
<organism evidence="1 2">
    <name type="scientific">Proteobacteria bacterium 228</name>
    <dbReference type="NCBI Taxonomy" id="2083153"/>
    <lineage>
        <taxon>Bacteria</taxon>
        <taxon>Pseudomonadati</taxon>
        <taxon>Pseudomonadota</taxon>
    </lineage>
</organism>
<sequence>MYVTTRMADGQPDGQYSWQMELPDNLIQQWIARVPVFGRRRLVRERSTFAEGYTAGEKPGRFDWR</sequence>
<evidence type="ECO:0000313" key="2">
    <source>
        <dbReference type="Proteomes" id="UP000238196"/>
    </source>
</evidence>
<dbReference type="EMBL" id="PRLP01000106">
    <property type="protein sequence ID" value="PPC75158.1"/>
    <property type="molecule type" value="Genomic_DNA"/>
</dbReference>
<accession>A0A2S5KK30</accession>
<protein>
    <submittedName>
        <fullName evidence="1">Uncharacterized protein</fullName>
    </submittedName>
</protein>
<evidence type="ECO:0000313" key="1">
    <source>
        <dbReference type="EMBL" id="PPC75158.1"/>
    </source>
</evidence>
<name>A0A2S5KK30_9PROT</name>